<evidence type="ECO:0000256" key="6">
    <source>
        <dbReference type="ARBA" id="ARBA00022989"/>
    </source>
</evidence>
<keyword evidence="5 9" id="KW-0812">Transmembrane</keyword>
<evidence type="ECO:0000256" key="5">
    <source>
        <dbReference type="ARBA" id="ARBA00022692"/>
    </source>
</evidence>
<evidence type="ECO:0000256" key="8">
    <source>
        <dbReference type="ARBA" id="ARBA00038436"/>
    </source>
</evidence>
<evidence type="ECO:0000313" key="11">
    <source>
        <dbReference type="EMBL" id="TBU71391.1"/>
    </source>
</evidence>
<dbReference type="Pfam" id="PF04290">
    <property type="entry name" value="DctQ"/>
    <property type="match status" value="1"/>
</dbReference>
<proteinExistence type="inferred from homology"/>
<organism evidence="11 12">
    <name type="scientific">Phytopseudomonas daroniae</name>
    <dbReference type="NCBI Taxonomy" id="2487519"/>
    <lineage>
        <taxon>Bacteria</taxon>
        <taxon>Pseudomonadati</taxon>
        <taxon>Pseudomonadota</taxon>
        <taxon>Gammaproteobacteria</taxon>
        <taxon>Pseudomonadales</taxon>
        <taxon>Pseudomonadaceae</taxon>
        <taxon>Phytopseudomonas</taxon>
    </lineage>
</organism>
<comment type="caution">
    <text evidence="11">The sequence shown here is derived from an EMBL/GenBank/DDBJ whole genome shotgun (WGS) entry which is preliminary data.</text>
</comment>
<keyword evidence="7 9" id="KW-0472">Membrane</keyword>
<evidence type="ECO:0000256" key="4">
    <source>
        <dbReference type="ARBA" id="ARBA00022519"/>
    </source>
</evidence>
<dbReference type="GO" id="GO:0005886">
    <property type="term" value="C:plasma membrane"/>
    <property type="evidence" value="ECO:0007669"/>
    <property type="project" value="UniProtKB-SubCell"/>
</dbReference>
<keyword evidence="3" id="KW-1003">Cell membrane</keyword>
<dbReference type="EMBL" id="QJUI01000038">
    <property type="protein sequence ID" value="TBU71391.1"/>
    <property type="molecule type" value="Genomic_DNA"/>
</dbReference>
<dbReference type="RefSeq" id="WP_131182540.1">
    <property type="nucleotide sequence ID" value="NZ_QJUI01000038.1"/>
</dbReference>
<evidence type="ECO:0000256" key="7">
    <source>
        <dbReference type="ARBA" id="ARBA00023136"/>
    </source>
</evidence>
<dbReference type="PANTHER" id="PTHR35011">
    <property type="entry name" value="2,3-DIKETO-L-GULONATE TRAP TRANSPORTER SMALL PERMEASE PROTEIN YIAM"/>
    <property type="match status" value="1"/>
</dbReference>
<comment type="subcellular location">
    <subcellularLocation>
        <location evidence="1 9">Cell inner membrane</location>
        <topology evidence="1 9">Multi-pass membrane protein</topology>
    </subcellularLocation>
</comment>
<dbReference type="InterPro" id="IPR055348">
    <property type="entry name" value="DctQ"/>
</dbReference>
<feature type="transmembrane region" description="Helical" evidence="9">
    <location>
        <begin position="102"/>
        <end position="123"/>
    </location>
</feature>
<evidence type="ECO:0000256" key="2">
    <source>
        <dbReference type="ARBA" id="ARBA00022448"/>
    </source>
</evidence>
<comment type="caution">
    <text evidence="9">Lacks conserved residue(s) required for the propagation of feature annotation.</text>
</comment>
<comment type="similarity">
    <text evidence="8 9">Belongs to the TRAP transporter small permease family.</text>
</comment>
<sequence length="176" mass="19131">MIEIPVPPGQAHRTRPFGRLLDVLARWLALAGGLVLVSITLLSAYSITMRSLFDAPLLGDVELVQMGCGIAVVSFLPLCQLRRGNVIVDAFTLKASLAVRRYLDTLGCLLMAACAALLAWRSLIGTFDTYSNGEESIIMGLPMWWSMTPFAPAFILLAIVSLYTAWLDFHGAGDQS</sequence>
<comment type="subunit">
    <text evidence="9">The complex comprises the extracytoplasmic solute receptor protein and the two transmembrane proteins.</text>
</comment>
<keyword evidence="4 9" id="KW-0997">Cell inner membrane</keyword>
<comment type="function">
    <text evidence="9">Part of the tripartite ATP-independent periplasmic (TRAP) transport system.</text>
</comment>
<dbReference type="Proteomes" id="UP000292302">
    <property type="component" value="Unassembled WGS sequence"/>
</dbReference>
<feature type="transmembrane region" description="Helical" evidence="9">
    <location>
        <begin position="143"/>
        <end position="166"/>
    </location>
</feature>
<evidence type="ECO:0000313" key="12">
    <source>
        <dbReference type="Proteomes" id="UP000292302"/>
    </source>
</evidence>
<dbReference type="GO" id="GO:0015740">
    <property type="term" value="P:C4-dicarboxylate transport"/>
    <property type="evidence" value="ECO:0007669"/>
    <property type="project" value="TreeGrafter"/>
</dbReference>
<dbReference type="InterPro" id="IPR007387">
    <property type="entry name" value="TRAP_DctQ"/>
</dbReference>
<evidence type="ECO:0000259" key="10">
    <source>
        <dbReference type="Pfam" id="PF04290"/>
    </source>
</evidence>
<keyword evidence="2 9" id="KW-0813">Transport</keyword>
<keyword evidence="6 9" id="KW-1133">Transmembrane helix</keyword>
<dbReference type="AlphaFoldDB" id="A0A4Q9QEV9"/>
<dbReference type="OrthoDB" id="6900059at2"/>
<reference evidence="11 12" key="1">
    <citation type="submission" date="2018-06" db="EMBL/GenBank/DDBJ databases">
        <title>Three novel Pseudomonas species isolated from symptomatic oak.</title>
        <authorList>
            <person name="Bueno-Gonzalez V."/>
            <person name="Brady C."/>
        </authorList>
    </citation>
    <scope>NUCLEOTIDE SEQUENCE [LARGE SCALE GENOMIC DNA]</scope>
    <source>
        <strain evidence="11 12">P9A</strain>
    </source>
</reference>
<dbReference type="PANTHER" id="PTHR35011:SF10">
    <property type="entry name" value="TRAP TRANSPORTER SMALL PERMEASE PROTEIN"/>
    <property type="match status" value="1"/>
</dbReference>
<dbReference type="GO" id="GO:0022857">
    <property type="term" value="F:transmembrane transporter activity"/>
    <property type="evidence" value="ECO:0007669"/>
    <property type="project" value="UniProtKB-UniRule"/>
</dbReference>
<feature type="transmembrane region" description="Helical" evidence="9">
    <location>
        <begin position="23"/>
        <end position="43"/>
    </location>
</feature>
<protein>
    <recommendedName>
        <fullName evidence="9">TRAP transporter small permease protein</fullName>
    </recommendedName>
</protein>
<name>A0A4Q9QEV9_9GAMM</name>
<evidence type="ECO:0000256" key="1">
    <source>
        <dbReference type="ARBA" id="ARBA00004429"/>
    </source>
</evidence>
<accession>A0A4Q9QEV9</accession>
<keyword evidence="12" id="KW-1185">Reference proteome</keyword>
<evidence type="ECO:0000256" key="9">
    <source>
        <dbReference type="RuleBase" id="RU369079"/>
    </source>
</evidence>
<feature type="domain" description="Tripartite ATP-independent periplasmic transporters DctQ component" evidence="10">
    <location>
        <begin position="39"/>
        <end position="169"/>
    </location>
</feature>
<gene>
    <name evidence="11" type="ORF">DNK06_24325</name>
</gene>
<evidence type="ECO:0000256" key="3">
    <source>
        <dbReference type="ARBA" id="ARBA00022475"/>
    </source>
</evidence>